<evidence type="ECO:0000256" key="8">
    <source>
        <dbReference type="ARBA" id="ARBA00022989"/>
    </source>
</evidence>
<name>L7LD92_9ACTN</name>
<feature type="transmembrane region" description="Helical" evidence="12">
    <location>
        <begin position="585"/>
        <end position="604"/>
    </location>
</feature>
<feature type="domain" description="Arabinofuranosyltransferase central" evidence="13">
    <location>
        <begin position="217"/>
        <end position="680"/>
    </location>
</feature>
<dbReference type="Proteomes" id="UP000053405">
    <property type="component" value="Unassembled WGS sequence"/>
</dbReference>
<dbReference type="RefSeq" id="WP_005941319.1">
    <property type="nucleotide sequence ID" value="NZ_ATVK01000015.1"/>
</dbReference>
<organism evidence="16 17">
    <name type="scientific">Gordonia hirsuta DSM 44140 = NBRC 16056</name>
    <dbReference type="NCBI Taxonomy" id="1121927"/>
    <lineage>
        <taxon>Bacteria</taxon>
        <taxon>Bacillati</taxon>
        <taxon>Actinomycetota</taxon>
        <taxon>Actinomycetes</taxon>
        <taxon>Mycobacteriales</taxon>
        <taxon>Gordoniaceae</taxon>
        <taxon>Gordonia</taxon>
    </lineage>
</organism>
<feature type="region of interest" description="Disordered" evidence="11">
    <location>
        <begin position="1"/>
        <end position="22"/>
    </location>
</feature>
<feature type="domain" description="Arabinosyltransferase C-terminal" evidence="14">
    <location>
        <begin position="726"/>
        <end position="1111"/>
    </location>
</feature>
<feature type="transmembrane region" description="Helical" evidence="12">
    <location>
        <begin position="29"/>
        <end position="48"/>
    </location>
</feature>
<dbReference type="Pfam" id="PF17689">
    <property type="entry name" value="Arabino_trans_N"/>
    <property type="match status" value="1"/>
</dbReference>
<feature type="transmembrane region" description="Helical" evidence="12">
    <location>
        <begin position="422"/>
        <end position="454"/>
    </location>
</feature>
<feature type="transmembrane region" description="Helical" evidence="12">
    <location>
        <begin position="561"/>
        <end position="579"/>
    </location>
</feature>
<dbReference type="InterPro" id="IPR027451">
    <property type="entry name" value="EmbABC_dom1"/>
</dbReference>
<evidence type="ECO:0000256" key="2">
    <source>
        <dbReference type="ARBA" id="ARBA00004651"/>
    </source>
</evidence>
<dbReference type="GO" id="GO:0005886">
    <property type="term" value="C:plasma membrane"/>
    <property type="evidence" value="ECO:0007669"/>
    <property type="project" value="UniProtKB-SubCell"/>
</dbReference>
<evidence type="ECO:0000313" key="16">
    <source>
        <dbReference type="EMBL" id="GAC58022.1"/>
    </source>
</evidence>
<feature type="transmembrane region" description="Helical" evidence="12">
    <location>
        <begin position="377"/>
        <end position="410"/>
    </location>
</feature>
<evidence type="ECO:0000256" key="3">
    <source>
        <dbReference type="ARBA" id="ARBA00008195"/>
    </source>
</evidence>
<feature type="compositionally biased region" description="Low complexity" evidence="11">
    <location>
        <begin position="1"/>
        <end position="10"/>
    </location>
</feature>
<feature type="transmembrane region" description="Helical" evidence="12">
    <location>
        <begin position="654"/>
        <end position="676"/>
    </location>
</feature>
<comment type="subcellular location">
    <subcellularLocation>
        <location evidence="2">Cell membrane</location>
        <topology evidence="2">Multi-pass membrane protein</topology>
    </subcellularLocation>
</comment>
<evidence type="ECO:0000259" key="15">
    <source>
        <dbReference type="Pfam" id="PF17689"/>
    </source>
</evidence>
<keyword evidence="5" id="KW-0328">Glycosyltransferase</keyword>
<keyword evidence="10" id="KW-0961">Cell wall biogenesis/degradation</keyword>
<keyword evidence="9 12" id="KW-0472">Membrane</keyword>
<dbReference type="Pfam" id="PF04602">
    <property type="entry name" value="Arabinose_trans"/>
    <property type="match status" value="1"/>
</dbReference>
<evidence type="ECO:0000256" key="1">
    <source>
        <dbReference type="ARBA" id="ARBA00003001"/>
    </source>
</evidence>
<keyword evidence="17" id="KW-1185">Reference proteome</keyword>
<evidence type="ECO:0000256" key="6">
    <source>
        <dbReference type="ARBA" id="ARBA00022679"/>
    </source>
</evidence>
<dbReference type="STRING" id="1121927.GOHSU_29_00050"/>
<dbReference type="eggNOG" id="COG1807">
    <property type="taxonomic scope" value="Bacteria"/>
</dbReference>
<feature type="transmembrane region" description="Helical" evidence="12">
    <location>
        <begin position="532"/>
        <end position="549"/>
    </location>
</feature>
<dbReference type="InterPro" id="IPR032731">
    <property type="entry name" value="Arabino_trans_C"/>
</dbReference>
<dbReference type="Gene3D" id="2.60.120.610">
    <property type="entry name" value="arabinofuranosyltransferase like domain"/>
    <property type="match status" value="1"/>
</dbReference>
<dbReference type="Gene3D" id="2.60.120.940">
    <property type="entry name" value="EmbC, C-terminal domain, subdomain 2"/>
    <property type="match status" value="1"/>
</dbReference>
<accession>L7LD92</accession>
<comment type="similarity">
    <text evidence="3">Belongs to the emb family.</text>
</comment>
<dbReference type="EMBL" id="BANT01000029">
    <property type="protein sequence ID" value="GAC58022.1"/>
    <property type="molecule type" value="Genomic_DNA"/>
</dbReference>
<comment type="function">
    <text evidence="1">Arabinosyl transferase responsible for the polymerization of arabinose into the arabinan of arabinogalactan.</text>
</comment>
<evidence type="ECO:0000256" key="9">
    <source>
        <dbReference type="ARBA" id="ARBA00023136"/>
    </source>
</evidence>
<reference evidence="16 17" key="1">
    <citation type="submission" date="2012-12" db="EMBL/GenBank/DDBJ databases">
        <title>Whole genome shotgun sequence of Gordonia hirsuta NBRC 16056.</title>
        <authorList>
            <person name="Isaki-Nakamura S."/>
            <person name="Hosoyama A."/>
            <person name="Tsuchikane K."/>
            <person name="Katsumata H."/>
            <person name="Baba S."/>
            <person name="Yamazaki S."/>
            <person name="Fujita N."/>
        </authorList>
    </citation>
    <scope>NUCLEOTIDE SEQUENCE [LARGE SCALE GENOMIC DNA]</scope>
    <source>
        <strain evidence="16 17">NBRC 16056</strain>
    </source>
</reference>
<dbReference type="GO" id="GO:0071766">
    <property type="term" value="P:Actinobacterium-type cell wall biogenesis"/>
    <property type="evidence" value="ECO:0007669"/>
    <property type="project" value="InterPro"/>
</dbReference>
<dbReference type="AlphaFoldDB" id="L7LD92"/>
<protein>
    <submittedName>
        <fullName evidence="16">Putative arabinosyltransferase</fullName>
    </submittedName>
</protein>
<evidence type="ECO:0000256" key="11">
    <source>
        <dbReference type="SAM" id="MobiDB-lite"/>
    </source>
</evidence>
<evidence type="ECO:0000256" key="4">
    <source>
        <dbReference type="ARBA" id="ARBA00022475"/>
    </source>
</evidence>
<keyword evidence="4" id="KW-1003">Cell membrane</keyword>
<evidence type="ECO:0000259" key="14">
    <source>
        <dbReference type="Pfam" id="PF14896"/>
    </source>
</evidence>
<feature type="transmembrane region" description="Helical" evidence="12">
    <location>
        <begin position="223"/>
        <end position="249"/>
    </location>
</feature>
<sequence>MIVPAPTTEPAEPERPTPSAPLSAPQARLLAAVAGLVGVLAAILVPFLPVSTTAAAITWPQGQELNADDPSIVAPLIAQTPQALDIVIPCAPLARAAADQDGTLLATMPPGANRLANSALQVTSRGDQVTVLFRANAAAGASIEQLNSPDCRHLHIFSTPTGTGAQFVGVGPQKLLPPQTRPQVDGLFTSLTTQQVKAMADAGLRADITVDNRYESTPSILKIIVMVIAVVATALALFALFCLDGLGGYRVRRASARLTTWVRSFRPRASDLIVTAILLVWLFLGAGAQDDGYILNMGRVSHDAGYLPNYYRYFGITEAPFDWYYSFLAVWSSISTALVWLHLPALIAGLASWFLVSRVVLPRLGETVVRSRWATGTAAAVFLTFWMPFCSGMRTEGIIVLGSLLTWWAAEKAITTRQLFPAALAALLAALTLTLAPQGVIGLAVLLVCARALVQVLAARRSSDGLVALVAPIVASGAVVLVVVFRDQTLMTVLEAIKVRYTVGPTIPWFQEFVRYYFLSVTTPDGAVARRIPVFLLLLALLATAAILLRRGKIDGVVSGPAWRLVGTIGLTLLLWFFIPVKWTVHFGIFAGVGAAVAALAVLAVAQSAARSTRNLTVFVTALLFAMAVVSVGYNSWPYVYDYGIAWFDRPPSLAGIEVATILLVLSAIAAALAMWQTLRLDYVTNKGMAHHRQGQPDSAGDRRRLAVSSAPIAVIAVGTVLVTLAFFAKAVVDRSPAMTALTTNVKSLSGSSCAMADQVLAEPDPNANLLTPVGGATATQALTGTGSVGFSPEGVPDSLLTDKVTSRPGRMHIGAKPWTNFATEGTLGAGTAGGTGPQTVNGSRAALPFGLDPATTPVLGSYRYPANAHLRTGWYQLPERDASPLLVFATAGAVASIDAQGVRVPGQSIVVQFGRQGGDGRFEQLGADVLPIDPGPVVANRPWRNLRVPMSAAPEQATAMRLVLDDTNLGPMQFLAITPPRAPKLQTLQDLVGSDDPTLIDVGVGAFFPCQQPMTIRHGIADVPRWRILPDFVGMNLYSKNWMAASSGGLLSISEATTRAETVPTYLRDDWHRDWGSLERLTPLAPDAVVARPTIGEDTRWGLSRTGSIRLEGK</sequence>
<evidence type="ECO:0000256" key="10">
    <source>
        <dbReference type="ARBA" id="ARBA00023316"/>
    </source>
</evidence>
<keyword evidence="6 16" id="KW-0808">Transferase</keyword>
<gene>
    <name evidence="16" type="ORF">GOHSU_29_00050</name>
</gene>
<dbReference type="InterPro" id="IPR040920">
    <property type="entry name" value="Arabino_trans_N"/>
</dbReference>
<evidence type="ECO:0000256" key="5">
    <source>
        <dbReference type="ARBA" id="ARBA00022676"/>
    </source>
</evidence>
<evidence type="ECO:0000256" key="7">
    <source>
        <dbReference type="ARBA" id="ARBA00022692"/>
    </source>
</evidence>
<feature type="transmembrane region" description="Helical" evidence="12">
    <location>
        <begin position="323"/>
        <end position="356"/>
    </location>
</feature>
<dbReference type="InterPro" id="IPR007680">
    <property type="entry name" value="Arabino_trans_central"/>
</dbReference>
<feature type="transmembrane region" description="Helical" evidence="12">
    <location>
        <begin position="706"/>
        <end position="729"/>
    </location>
</feature>
<feature type="transmembrane region" description="Helical" evidence="12">
    <location>
        <begin position="269"/>
        <end position="288"/>
    </location>
</feature>
<dbReference type="GO" id="GO:0052636">
    <property type="term" value="F:arabinosyltransferase activity"/>
    <property type="evidence" value="ECO:0007669"/>
    <property type="project" value="InterPro"/>
</dbReference>
<dbReference type="Gene3D" id="3.40.190.160">
    <property type="match status" value="1"/>
</dbReference>
<feature type="domain" description="Arabinosyltransferas concanavalin like" evidence="15">
    <location>
        <begin position="53"/>
        <end position="213"/>
    </location>
</feature>
<evidence type="ECO:0000256" key="12">
    <source>
        <dbReference type="SAM" id="Phobius"/>
    </source>
</evidence>
<keyword evidence="7 12" id="KW-0812">Transmembrane</keyword>
<dbReference type="GO" id="GO:0071555">
    <property type="term" value="P:cell wall organization"/>
    <property type="evidence" value="ECO:0007669"/>
    <property type="project" value="UniProtKB-KW"/>
</dbReference>
<dbReference type="InterPro" id="IPR042486">
    <property type="entry name" value="Arabino_trans_C_2"/>
</dbReference>
<comment type="caution">
    <text evidence="16">The sequence shown here is derived from an EMBL/GenBank/DDBJ whole genome shotgun (WGS) entry which is preliminary data.</text>
</comment>
<feature type="transmembrane region" description="Helical" evidence="12">
    <location>
        <begin position="616"/>
        <end position="634"/>
    </location>
</feature>
<proteinExistence type="inferred from homology"/>
<feature type="transmembrane region" description="Helical" evidence="12">
    <location>
        <begin position="466"/>
        <end position="485"/>
    </location>
</feature>
<evidence type="ECO:0000313" key="17">
    <source>
        <dbReference type="Proteomes" id="UP000053405"/>
    </source>
</evidence>
<keyword evidence="8 12" id="KW-1133">Transmembrane helix</keyword>
<dbReference type="Pfam" id="PF14896">
    <property type="entry name" value="Arabino_trans_C"/>
    <property type="match status" value="1"/>
</dbReference>
<evidence type="ECO:0000259" key="13">
    <source>
        <dbReference type="Pfam" id="PF04602"/>
    </source>
</evidence>